<proteinExistence type="predicted"/>
<keyword evidence="1" id="KW-1133">Transmembrane helix</keyword>
<evidence type="ECO:0000313" key="2">
    <source>
        <dbReference type="EMBL" id="QBX81458.1"/>
    </source>
</evidence>
<feature type="transmembrane region" description="Helical" evidence="1">
    <location>
        <begin position="34"/>
        <end position="58"/>
    </location>
</feature>
<sequence length="60" mass="6959">MSLIVSRFCILFSRRAHSVLCKRVTLLKRCAMGKVWYMFCLVTVLYHTAIIATNLMVFCV</sequence>
<evidence type="ECO:0000256" key="1">
    <source>
        <dbReference type="SAM" id="Phobius"/>
    </source>
</evidence>
<name>A0ABX5T7I6_9ENTR</name>
<evidence type="ECO:0000313" key="3">
    <source>
        <dbReference type="Proteomes" id="UP000296284"/>
    </source>
</evidence>
<gene>
    <name evidence="2" type="ORF">E4Z61_14225</name>
</gene>
<keyword evidence="1" id="KW-0472">Membrane</keyword>
<keyword evidence="1" id="KW-0812">Transmembrane</keyword>
<dbReference type="EMBL" id="CP038469">
    <property type="protein sequence ID" value="QBX81458.1"/>
    <property type="molecule type" value="Genomic_DNA"/>
</dbReference>
<accession>A0ABX5T7I6</accession>
<reference evidence="2 3" key="1">
    <citation type="submission" date="2019-03" db="EMBL/GenBank/DDBJ databases">
        <title>Complete genome sequence of Citrobacter sp. SNU WT2 isolated from diseased rainbow trout.</title>
        <authorList>
            <person name="Oh W.T."/>
            <person name="Park S.C."/>
        </authorList>
    </citation>
    <scope>NUCLEOTIDE SEQUENCE [LARGE SCALE GENOMIC DNA]</scope>
    <source>
        <strain evidence="2 3">SNU WT2</strain>
    </source>
</reference>
<organism evidence="2 3">
    <name type="scientific">Citrobacter tructae</name>
    <dbReference type="NCBI Taxonomy" id="2562449"/>
    <lineage>
        <taxon>Bacteria</taxon>
        <taxon>Pseudomonadati</taxon>
        <taxon>Pseudomonadota</taxon>
        <taxon>Gammaproteobacteria</taxon>
        <taxon>Enterobacterales</taxon>
        <taxon>Enterobacteriaceae</taxon>
        <taxon>Citrobacter</taxon>
    </lineage>
</organism>
<protein>
    <submittedName>
        <fullName evidence="2">Uncharacterized protein</fullName>
    </submittedName>
</protein>
<keyword evidence="3" id="KW-1185">Reference proteome</keyword>
<dbReference type="Proteomes" id="UP000296284">
    <property type="component" value="Chromosome"/>
</dbReference>